<comment type="similarity">
    <text evidence="2">Belongs to the NrfD family.</text>
</comment>
<dbReference type="PANTHER" id="PTHR43044:SF2">
    <property type="entry name" value="POLYSULPHIDE REDUCTASE NRFD"/>
    <property type="match status" value="1"/>
</dbReference>
<evidence type="ECO:0000313" key="8">
    <source>
        <dbReference type="EMBL" id="REE82297.1"/>
    </source>
</evidence>
<evidence type="ECO:0000256" key="7">
    <source>
        <dbReference type="SAM" id="Phobius"/>
    </source>
</evidence>
<dbReference type="OrthoDB" id="9768846at2"/>
<gene>
    <name evidence="8" type="ORF">BX611_1844</name>
</gene>
<feature type="transmembrane region" description="Helical" evidence="7">
    <location>
        <begin position="61"/>
        <end position="85"/>
    </location>
</feature>
<feature type="transmembrane region" description="Helical" evidence="7">
    <location>
        <begin position="236"/>
        <end position="259"/>
    </location>
</feature>
<dbReference type="Gene3D" id="1.20.1630.10">
    <property type="entry name" value="Formate dehydrogenase/DMSO reductase domain"/>
    <property type="match status" value="1"/>
</dbReference>
<evidence type="ECO:0000256" key="6">
    <source>
        <dbReference type="ARBA" id="ARBA00023136"/>
    </source>
</evidence>
<accession>A0A3D9RR64</accession>
<feature type="transmembrane region" description="Helical" evidence="7">
    <location>
        <begin position="319"/>
        <end position="340"/>
    </location>
</feature>
<evidence type="ECO:0000256" key="2">
    <source>
        <dbReference type="ARBA" id="ARBA00008929"/>
    </source>
</evidence>
<evidence type="ECO:0000256" key="3">
    <source>
        <dbReference type="ARBA" id="ARBA00022475"/>
    </source>
</evidence>
<evidence type="ECO:0000256" key="4">
    <source>
        <dbReference type="ARBA" id="ARBA00022692"/>
    </source>
</evidence>
<dbReference type="GO" id="GO:0005886">
    <property type="term" value="C:plasma membrane"/>
    <property type="evidence" value="ECO:0007669"/>
    <property type="project" value="UniProtKB-SubCell"/>
</dbReference>
<keyword evidence="9" id="KW-1185">Reference proteome</keyword>
<evidence type="ECO:0000313" key="9">
    <source>
        <dbReference type="Proteomes" id="UP000256429"/>
    </source>
</evidence>
<proteinExistence type="inferred from homology"/>
<comment type="caution">
    <text evidence="8">The sequence shown here is derived from an EMBL/GenBank/DDBJ whole genome shotgun (WGS) entry which is preliminary data.</text>
</comment>
<protein>
    <submittedName>
        <fullName evidence="8">Molybdopterin-containing oxidoreductase family membrane subunit</fullName>
    </submittedName>
</protein>
<dbReference type="EMBL" id="QTTQ01000010">
    <property type="protein sequence ID" value="REE82297.1"/>
    <property type="molecule type" value="Genomic_DNA"/>
</dbReference>
<dbReference type="AlphaFoldDB" id="A0A3D9RR64"/>
<feature type="transmembrane region" description="Helical" evidence="7">
    <location>
        <begin position="280"/>
        <end position="299"/>
    </location>
</feature>
<name>A0A3D9RR64_9FLAO</name>
<organism evidence="8 9">
    <name type="scientific">Lutibacter oceani</name>
    <dbReference type="NCBI Taxonomy" id="1853311"/>
    <lineage>
        <taxon>Bacteria</taxon>
        <taxon>Pseudomonadati</taxon>
        <taxon>Bacteroidota</taxon>
        <taxon>Flavobacteriia</taxon>
        <taxon>Flavobacteriales</taxon>
        <taxon>Flavobacteriaceae</taxon>
        <taxon>Lutibacter</taxon>
    </lineage>
</organism>
<feature type="transmembrane region" description="Helical" evidence="7">
    <location>
        <begin position="396"/>
        <end position="417"/>
    </location>
</feature>
<keyword evidence="4 7" id="KW-0812">Transmembrane</keyword>
<dbReference type="PANTHER" id="PTHR43044">
    <property type="match status" value="1"/>
</dbReference>
<feature type="transmembrane region" description="Helical" evidence="7">
    <location>
        <begin position="203"/>
        <end position="224"/>
    </location>
</feature>
<dbReference type="Proteomes" id="UP000256429">
    <property type="component" value="Unassembled WGS sequence"/>
</dbReference>
<evidence type="ECO:0000256" key="5">
    <source>
        <dbReference type="ARBA" id="ARBA00022989"/>
    </source>
</evidence>
<keyword evidence="5 7" id="KW-1133">Transmembrane helix</keyword>
<feature type="transmembrane region" description="Helical" evidence="7">
    <location>
        <begin position="347"/>
        <end position="367"/>
    </location>
</feature>
<keyword evidence="6 7" id="KW-0472">Membrane</keyword>
<keyword evidence="3" id="KW-1003">Cell membrane</keyword>
<feature type="transmembrane region" description="Helical" evidence="7">
    <location>
        <begin position="135"/>
        <end position="158"/>
    </location>
</feature>
<feature type="transmembrane region" description="Helical" evidence="7">
    <location>
        <begin position="97"/>
        <end position="115"/>
    </location>
</feature>
<evidence type="ECO:0000256" key="1">
    <source>
        <dbReference type="ARBA" id="ARBA00004651"/>
    </source>
</evidence>
<feature type="transmembrane region" description="Helical" evidence="7">
    <location>
        <begin position="21"/>
        <end position="41"/>
    </location>
</feature>
<comment type="subcellular location">
    <subcellularLocation>
        <location evidence="1">Cell membrane</location>
        <topology evidence="1">Multi-pass membrane protein</topology>
    </subcellularLocation>
</comment>
<sequence length="440" mass="50063">MIMKYSDKLIKDLAPQKFGKLGVIWTWTLIVISVIGIIAYIDQVIKGQVVTNMNDYALWGIYISNFVFFVATSFVGSVTVAVLRLTNNSWRTPIVRIAEIISVAAIIMAGITIMIDMGRPDRLLSLFIHGRMQSPIIWDVIIIPTYIIISLLLLYFPLLPDLAILKKHFKEKQPTLSKWYGKLSLNWTGSAAQKRIQLKSIHVLIILIIPAGFILQTIDAWLFSTLFRVGWDSTNMGAYFISGASVAGVGALVAVIYVIRKAYKLENYITDFHFDKLGKFLVLTCLIYLYFNINEYLIPEFTSKKEEITHINVLVSGEYAPLFWFVIIGGLMIPIIVLLFKKGRKPLPMFLMGVLVVVGSWWKRYLIVTPTLLHPFLPIQGVPESWHHYFPSLHEWLITSATLAMCLLIITILIRYLPIIPIQKTADEQEILDNNKNTIS</sequence>
<reference evidence="8 9" key="1">
    <citation type="submission" date="2018-08" db="EMBL/GenBank/DDBJ databases">
        <title>Genomic Encyclopedia of Type Strains, Phase III (KMG-III): the genomes of soil and plant-associated and newly described type strains.</title>
        <authorList>
            <person name="Whitman W."/>
        </authorList>
    </citation>
    <scope>NUCLEOTIDE SEQUENCE [LARGE SCALE GENOMIC DNA]</scope>
    <source>
        <strain evidence="8 9">325-5</strain>
    </source>
</reference>
<dbReference type="InterPro" id="IPR005614">
    <property type="entry name" value="NrfD-like"/>
</dbReference>
<dbReference type="Pfam" id="PF03916">
    <property type="entry name" value="NrfD"/>
    <property type="match status" value="1"/>
</dbReference>